<dbReference type="Proteomes" id="UP000223606">
    <property type="component" value="Chromosome 1"/>
</dbReference>
<protein>
    <recommendedName>
        <fullName evidence="3">Flavin reductase</fullName>
    </recommendedName>
</protein>
<dbReference type="AlphaFoldDB" id="A0A2C9D8X0"/>
<reference evidence="2" key="1">
    <citation type="submission" date="2017-09" db="EMBL/GenBank/DDBJ databases">
        <title>Genome sequence of Nannocystis excedens DSM 71.</title>
        <authorList>
            <person name="Blom J."/>
        </authorList>
    </citation>
    <scope>NUCLEOTIDE SEQUENCE [LARGE SCALE GENOMIC DNA]</scope>
    <source>
        <strain evidence="2">type strain: E19</strain>
    </source>
</reference>
<keyword evidence="2" id="KW-1185">Reference proteome</keyword>
<organism evidence="1 2">
    <name type="scientific">Hartmannibacter diazotrophicus</name>
    <dbReference type="NCBI Taxonomy" id="1482074"/>
    <lineage>
        <taxon>Bacteria</taxon>
        <taxon>Pseudomonadati</taxon>
        <taxon>Pseudomonadota</taxon>
        <taxon>Alphaproteobacteria</taxon>
        <taxon>Hyphomicrobiales</taxon>
        <taxon>Pleomorphomonadaceae</taxon>
        <taxon>Hartmannibacter</taxon>
    </lineage>
</organism>
<dbReference type="RefSeq" id="WP_281259951.1">
    <property type="nucleotide sequence ID" value="NZ_LT960614.1"/>
</dbReference>
<sequence length="44" mass="4568">MNASDPTVAFLPSIDTTHFRQALGCFVTGVTVMTARAADGRLAG</sequence>
<evidence type="ECO:0000313" key="2">
    <source>
        <dbReference type="Proteomes" id="UP000223606"/>
    </source>
</evidence>
<dbReference type="KEGG" id="hdi:HDIA_3165"/>
<accession>A0A2C9D8X0</accession>
<dbReference type="EMBL" id="LT960614">
    <property type="protein sequence ID" value="SON56706.1"/>
    <property type="molecule type" value="Genomic_DNA"/>
</dbReference>
<name>A0A2C9D8X0_9HYPH</name>
<evidence type="ECO:0008006" key="3">
    <source>
        <dbReference type="Google" id="ProtNLM"/>
    </source>
</evidence>
<evidence type="ECO:0000313" key="1">
    <source>
        <dbReference type="EMBL" id="SON56706.1"/>
    </source>
</evidence>
<gene>
    <name evidence="1" type="ORF">HDIA_3165</name>
</gene>
<proteinExistence type="predicted"/>